<evidence type="ECO:0000256" key="2">
    <source>
        <dbReference type="ARBA" id="ARBA00022448"/>
    </source>
</evidence>
<comment type="caution">
    <text evidence="7">The sequence shown here is derived from an EMBL/GenBank/DDBJ whole genome shotgun (WGS) entry which is preliminary data.</text>
</comment>
<dbReference type="OrthoDB" id="440755at2759"/>
<dbReference type="Proteomes" id="UP000623687">
    <property type="component" value="Unassembled WGS sequence"/>
</dbReference>
<dbReference type="GO" id="GO:0016020">
    <property type="term" value="C:membrane"/>
    <property type="evidence" value="ECO:0007669"/>
    <property type="project" value="UniProtKB-SubCell"/>
</dbReference>
<organism evidence="7 8">
    <name type="scientific">Pleurotus ostreatus</name>
    <name type="common">Oyster mushroom</name>
    <name type="synonym">White-rot fungus</name>
    <dbReference type="NCBI Taxonomy" id="5322"/>
    <lineage>
        <taxon>Eukaryota</taxon>
        <taxon>Fungi</taxon>
        <taxon>Dikarya</taxon>
        <taxon>Basidiomycota</taxon>
        <taxon>Agaricomycotina</taxon>
        <taxon>Agaricomycetes</taxon>
        <taxon>Agaricomycetidae</taxon>
        <taxon>Agaricales</taxon>
        <taxon>Pleurotineae</taxon>
        <taxon>Pleurotaceae</taxon>
        <taxon>Pleurotus</taxon>
    </lineage>
</organism>
<evidence type="ECO:0000313" key="8">
    <source>
        <dbReference type="Proteomes" id="UP000623687"/>
    </source>
</evidence>
<sequence length="155" mass="16573">MGIPSIIISNVLQKKYRLKYVMVFGMVLTVAGTALSPFADSRGKYWGFAFPGLLLGASGVTVVFTTSNIAVVKVTPPQIAGTVGTTSGEVYHGGPTGYSGRAAGFWFLFALVCLLALCRLVFIKNTIPPVKKNVEEEKEKMAAFETSRDVEDGSS</sequence>
<dbReference type="InterPro" id="IPR036259">
    <property type="entry name" value="MFS_trans_sf"/>
</dbReference>
<protein>
    <submittedName>
        <fullName evidence="7">Uncharacterized protein</fullName>
    </submittedName>
</protein>
<feature type="transmembrane region" description="Helical" evidence="6">
    <location>
        <begin position="20"/>
        <end position="38"/>
    </location>
</feature>
<dbReference type="RefSeq" id="XP_036637079.1">
    <property type="nucleotide sequence ID" value="XM_036771234.1"/>
</dbReference>
<name>A0A8H7A357_PLEOS</name>
<reference evidence="7" key="1">
    <citation type="submission" date="2019-07" db="EMBL/GenBank/DDBJ databases">
        <authorList>
            <person name="Palmer J.M."/>
        </authorList>
    </citation>
    <scope>NUCLEOTIDE SEQUENCE</scope>
    <source>
        <strain evidence="7">PC9</strain>
    </source>
</reference>
<keyword evidence="2" id="KW-0813">Transport</keyword>
<evidence type="ECO:0000256" key="6">
    <source>
        <dbReference type="SAM" id="Phobius"/>
    </source>
</evidence>
<dbReference type="PANTHER" id="PTHR42718:SF9">
    <property type="entry name" value="MAJOR FACILITATOR SUPERFAMILY MULTIDRUG TRANSPORTER MFSC"/>
    <property type="match status" value="1"/>
</dbReference>
<feature type="transmembrane region" description="Helical" evidence="6">
    <location>
        <begin position="45"/>
        <end position="64"/>
    </location>
</feature>
<dbReference type="AlphaFoldDB" id="A0A8H7A357"/>
<evidence type="ECO:0000313" key="7">
    <source>
        <dbReference type="EMBL" id="KAF7441235.1"/>
    </source>
</evidence>
<gene>
    <name evidence="7" type="ORF">PC9H_001584</name>
</gene>
<dbReference type="SUPFAM" id="SSF103473">
    <property type="entry name" value="MFS general substrate transporter"/>
    <property type="match status" value="1"/>
</dbReference>
<dbReference type="VEuPathDB" id="FungiDB:PC9H_001584"/>
<accession>A0A8H7A357</accession>
<dbReference type="Gene3D" id="1.20.1250.20">
    <property type="entry name" value="MFS general substrate transporter like domains"/>
    <property type="match status" value="1"/>
</dbReference>
<evidence type="ECO:0000256" key="4">
    <source>
        <dbReference type="ARBA" id="ARBA00022989"/>
    </source>
</evidence>
<keyword evidence="8" id="KW-1185">Reference proteome</keyword>
<keyword evidence="4 6" id="KW-1133">Transmembrane helix</keyword>
<dbReference type="GeneID" id="59371425"/>
<feature type="transmembrane region" description="Helical" evidence="6">
    <location>
        <begin position="103"/>
        <end position="122"/>
    </location>
</feature>
<dbReference type="PANTHER" id="PTHR42718">
    <property type="entry name" value="MAJOR FACILITATOR SUPERFAMILY MULTIDRUG TRANSPORTER MFSC"/>
    <property type="match status" value="1"/>
</dbReference>
<keyword evidence="3 6" id="KW-0812">Transmembrane</keyword>
<keyword evidence="5 6" id="KW-0472">Membrane</keyword>
<evidence type="ECO:0000256" key="3">
    <source>
        <dbReference type="ARBA" id="ARBA00022692"/>
    </source>
</evidence>
<evidence type="ECO:0000256" key="1">
    <source>
        <dbReference type="ARBA" id="ARBA00004141"/>
    </source>
</evidence>
<comment type="subcellular location">
    <subcellularLocation>
        <location evidence="1">Membrane</location>
        <topology evidence="1">Multi-pass membrane protein</topology>
    </subcellularLocation>
</comment>
<dbReference type="EMBL" id="JACETU010000001">
    <property type="protein sequence ID" value="KAF7441235.1"/>
    <property type="molecule type" value="Genomic_DNA"/>
</dbReference>
<proteinExistence type="predicted"/>
<evidence type="ECO:0000256" key="5">
    <source>
        <dbReference type="ARBA" id="ARBA00023136"/>
    </source>
</evidence>